<dbReference type="AlphaFoldDB" id="A0A9J6FBB3"/>
<dbReference type="Proteomes" id="UP000821853">
    <property type="component" value="Chromosome 1"/>
</dbReference>
<name>A0A9J6FBB3_HAELO</name>
<evidence type="ECO:0000256" key="3">
    <source>
        <dbReference type="SAM" id="MobiDB-lite"/>
    </source>
</evidence>
<accession>A0A9J6FBB3</accession>
<sequence>MVILGGAWQMNLLNLSVVPVELTYCAIEKLPLRPWDGARVIDGAKHAHKLSYSPDEVVHIKRCDLLLFYQHDTTGNVTFVVKGAVYRAGEGPLKAGVLLQAAVEPKKVVPPPLLQVQIMVTKHTKNMGKFSSVTVSTIDEEEEEIEAREVADSYANNARIIEKQLERKGMNKRKLEQAALGDQDAKKKLVRGTLIDKVSTITGVQTGQSSSHVGKPSGISLVTHMLVSQHSRASSSRGHEGLPPSFSPGHTCRPHLLFRGIEAPDIFTHILP</sequence>
<proteinExistence type="inferred from homology"/>
<dbReference type="Pfam" id="PF25809">
    <property type="entry name" value="STEEP1"/>
    <property type="match status" value="1"/>
</dbReference>
<dbReference type="InterPro" id="IPR057965">
    <property type="entry name" value="STEEP1_dom"/>
</dbReference>
<reference evidence="5 6" key="1">
    <citation type="journal article" date="2020" name="Cell">
        <title>Large-Scale Comparative Analyses of Tick Genomes Elucidate Their Genetic Diversity and Vector Capacities.</title>
        <authorList>
            <consortium name="Tick Genome and Microbiome Consortium (TIGMIC)"/>
            <person name="Jia N."/>
            <person name="Wang J."/>
            <person name="Shi W."/>
            <person name="Du L."/>
            <person name="Sun Y."/>
            <person name="Zhan W."/>
            <person name="Jiang J.F."/>
            <person name="Wang Q."/>
            <person name="Zhang B."/>
            <person name="Ji P."/>
            <person name="Bell-Sakyi L."/>
            <person name="Cui X.M."/>
            <person name="Yuan T.T."/>
            <person name="Jiang B.G."/>
            <person name="Yang W.F."/>
            <person name="Lam T.T."/>
            <person name="Chang Q.C."/>
            <person name="Ding S.J."/>
            <person name="Wang X.J."/>
            <person name="Zhu J.G."/>
            <person name="Ruan X.D."/>
            <person name="Zhao L."/>
            <person name="Wei J.T."/>
            <person name="Ye R.Z."/>
            <person name="Que T.C."/>
            <person name="Du C.H."/>
            <person name="Zhou Y.H."/>
            <person name="Cheng J.X."/>
            <person name="Dai P.F."/>
            <person name="Guo W.B."/>
            <person name="Han X.H."/>
            <person name="Huang E.J."/>
            <person name="Li L.F."/>
            <person name="Wei W."/>
            <person name="Gao Y.C."/>
            <person name="Liu J.Z."/>
            <person name="Shao H.Z."/>
            <person name="Wang X."/>
            <person name="Wang C.C."/>
            <person name="Yang T.C."/>
            <person name="Huo Q.B."/>
            <person name="Li W."/>
            <person name="Chen H.Y."/>
            <person name="Chen S.E."/>
            <person name="Zhou L.G."/>
            <person name="Ni X.B."/>
            <person name="Tian J.H."/>
            <person name="Sheng Y."/>
            <person name="Liu T."/>
            <person name="Pan Y.S."/>
            <person name="Xia L.Y."/>
            <person name="Li J."/>
            <person name="Zhao F."/>
            <person name="Cao W.C."/>
        </authorList>
    </citation>
    <scope>NUCLEOTIDE SEQUENCE [LARGE SCALE GENOMIC DNA]</scope>
    <source>
        <strain evidence="5">HaeL-2018</strain>
    </source>
</reference>
<dbReference type="GO" id="GO:0005737">
    <property type="term" value="C:cytoplasm"/>
    <property type="evidence" value="ECO:0007669"/>
    <property type="project" value="GOC"/>
</dbReference>
<dbReference type="OMA" id="GHMAMIS"/>
<organism evidence="5 6">
    <name type="scientific">Haemaphysalis longicornis</name>
    <name type="common">Bush tick</name>
    <dbReference type="NCBI Taxonomy" id="44386"/>
    <lineage>
        <taxon>Eukaryota</taxon>
        <taxon>Metazoa</taxon>
        <taxon>Ecdysozoa</taxon>
        <taxon>Arthropoda</taxon>
        <taxon>Chelicerata</taxon>
        <taxon>Arachnida</taxon>
        <taxon>Acari</taxon>
        <taxon>Parasitiformes</taxon>
        <taxon>Ixodida</taxon>
        <taxon>Ixodoidea</taxon>
        <taxon>Ixodidae</taxon>
        <taxon>Haemaphysalinae</taxon>
        <taxon>Haemaphysalis</taxon>
    </lineage>
</organism>
<dbReference type="VEuPathDB" id="VectorBase:HLOH_052249"/>
<dbReference type="GO" id="GO:0006888">
    <property type="term" value="P:endoplasmic reticulum to Golgi vesicle-mediated transport"/>
    <property type="evidence" value="ECO:0007669"/>
    <property type="project" value="TreeGrafter"/>
</dbReference>
<dbReference type="InterPro" id="IPR029704">
    <property type="entry name" value="STEEP-like"/>
</dbReference>
<dbReference type="OrthoDB" id="418131at2759"/>
<feature type="region of interest" description="Disordered" evidence="3">
    <location>
        <begin position="228"/>
        <end position="248"/>
    </location>
</feature>
<comment type="similarity">
    <text evidence="1">Belongs to the STEEP1 family.</text>
</comment>
<dbReference type="PANTHER" id="PTHR46355:SF1">
    <property type="entry name" value="STING ER EXIT PROTEIN"/>
    <property type="match status" value="1"/>
</dbReference>
<dbReference type="EMBL" id="JABSTR010000001">
    <property type="protein sequence ID" value="KAH9360298.1"/>
    <property type="molecule type" value="Genomic_DNA"/>
</dbReference>
<dbReference type="GO" id="GO:0090158">
    <property type="term" value="P:endoplasmic reticulum membrane organization"/>
    <property type="evidence" value="ECO:0007669"/>
    <property type="project" value="TreeGrafter"/>
</dbReference>
<evidence type="ECO:0000256" key="2">
    <source>
        <dbReference type="ARBA" id="ARBA00024237"/>
    </source>
</evidence>
<evidence type="ECO:0000313" key="6">
    <source>
        <dbReference type="Proteomes" id="UP000821853"/>
    </source>
</evidence>
<feature type="domain" description="STEEP1" evidence="4">
    <location>
        <begin position="24"/>
        <end position="88"/>
    </location>
</feature>
<comment type="caution">
    <text evidence="5">The sequence shown here is derived from an EMBL/GenBank/DDBJ whole genome shotgun (WGS) entry which is preliminary data.</text>
</comment>
<evidence type="ECO:0000313" key="5">
    <source>
        <dbReference type="EMBL" id="KAH9360298.1"/>
    </source>
</evidence>
<dbReference type="PANTHER" id="PTHR46355">
    <property type="entry name" value="UPF0428 PROTEIN CXORF56"/>
    <property type="match status" value="1"/>
</dbReference>
<keyword evidence="6" id="KW-1185">Reference proteome</keyword>
<protein>
    <recommendedName>
        <fullName evidence="2">STING ER exit protein</fullName>
    </recommendedName>
</protein>
<evidence type="ECO:0000259" key="4">
    <source>
        <dbReference type="Pfam" id="PF25809"/>
    </source>
</evidence>
<evidence type="ECO:0000256" key="1">
    <source>
        <dbReference type="ARBA" id="ARBA00024205"/>
    </source>
</evidence>
<gene>
    <name evidence="5" type="ORF">HPB48_005750</name>
</gene>